<dbReference type="ExpressionAtlas" id="F7AC65">
    <property type="expression patterns" value="baseline"/>
</dbReference>
<evidence type="ECO:0000256" key="24">
    <source>
        <dbReference type="ARBA" id="ARBA00023034"/>
    </source>
</evidence>
<comment type="similarity">
    <text evidence="31 34">Belongs to the adenylyl cyclase class-4/guanylyl cyclase family.</text>
</comment>
<comment type="cofactor">
    <cofactor evidence="33">
        <name>Mg(2+)</name>
        <dbReference type="ChEBI" id="CHEBI:18420"/>
    </cofactor>
    <cofactor evidence="33">
        <name>Mn(2+)</name>
        <dbReference type="ChEBI" id="CHEBI:29035"/>
    </cofactor>
    <text evidence="33">Binds 2 magnesium ions per subunit. Is also active with manganese (in vitro).</text>
</comment>
<evidence type="ECO:0000256" key="2">
    <source>
        <dbReference type="ARBA" id="ARBA00001936"/>
    </source>
</evidence>
<keyword evidence="9" id="KW-0963">Cytoplasm</keyword>
<keyword evidence="19 31" id="KW-0460">Magnesium</keyword>
<name>F7AC65_MACMU</name>
<feature type="binding site" evidence="32">
    <location>
        <position position="928"/>
    </location>
    <ligand>
        <name>ATP</name>
        <dbReference type="ChEBI" id="CHEBI:30616"/>
    </ligand>
</feature>
<dbReference type="SMR" id="F7AC65"/>
<reference evidence="38" key="3">
    <citation type="submission" date="2025-08" db="UniProtKB">
        <authorList>
            <consortium name="Ensembl"/>
        </authorList>
    </citation>
    <scope>IDENTIFICATION</scope>
    <source>
        <strain evidence="38">17573</strain>
    </source>
</reference>
<keyword evidence="20" id="KW-0832">Ubl conjugation</keyword>
<dbReference type="InterPro" id="IPR029787">
    <property type="entry name" value="Nucleotide_cyclase"/>
</dbReference>
<keyword evidence="18 31" id="KW-0067">ATP-binding</keyword>
<evidence type="ECO:0000256" key="15">
    <source>
        <dbReference type="ARBA" id="ARBA00022725"/>
    </source>
</evidence>
<evidence type="ECO:0000256" key="28">
    <source>
        <dbReference type="ARBA" id="ARBA00023239"/>
    </source>
</evidence>
<feature type="binding site" evidence="32">
    <location>
        <begin position="324"/>
        <end position="329"/>
    </location>
    <ligand>
        <name>ATP</name>
        <dbReference type="ChEBI" id="CHEBI:30616"/>
    </ligand>
</feature>
<dbReference type="Pfam" id="PF00211">
    <property type="entry name" value="Guanylate_cyc"/>
    <property type="match status" value="2"/>
</dbReference>
<evidence type="ECO:0000256" key="17">
    <source>
        <dbReference type="ARBA" id="ARBA00022741"/>
    </source>
</evidence>
<dbReference type="InterPro" id="IPR001054">
    <property type="entry name" value="A/G_cyclase"/>
</dbReference>
<dbReference type="GO" id="GO:0005929">
    <property type="term" value="C:cilium"/>
    <property type="evidence" value="ECO:0007669"/>
    <property type="project" value="UniProtKB-SubCell"/>
</dbReference>
<evidence type="ECO:0000256" key="14">
    <source>
        <dbReference type="ARBA" id="ARBA00022723"/>
    </source>
</evidence>
<evidence type="ECO:0000256" key="13">
    <source>
        <dbReference type="ARBA" id="ARBA00022692"/>
    </source>
</evidence>
<feature type="binding site" evidence="33">
    <location>
        <position position="324"/>
    </location>
    <ligand>
        <name>Mg(2+)</name>
        <dbReference type="ChEBI" id="CHEBI:18420"/>
        <label>1</label>
        <note>catalytic</note>
    </ligand>
</feature>
<evidence type="ECO:0000256" key="11">
    <source>
        <dbReference type="ARBA" id="ARBA00022553"/>
    </source>
</evidence>
<feature type="transmembrane region" description="Helical" evidence="36">
    <location>
        <begin position="633"/>
        <end position="653"/>
    </location>
</feature>
<feature type="transmembrane region" description="Helical" evidence="36">
    <location>
        <begin position="665"/>
        <end position="687"/>
    </location>
</feature>
<feature type="region of interest" description="Disordered" evidence="35">
    <location>
        <begin position="823"/>
        <end position="857"/>
    </location>
</feature>
<dbReference type="PANTHER" id="PTHR45627:SF30">
    <property type="entry name" value="ADENYLATE CYCLASE TYPE 3"/>
    <property type="match status" value="1"/>
</dbReference>
<evidence type="ECO:0000313" key="39">
    <source>
        <dbReference type="Proteomes" id="UP000006718"/>
    </source>
</evidence>
<comment type="function">
    <text evidence="31">Catalyzes the formation of the signaling molecule cAMP in response to G-protein signaling.</text>
</comment>
<evidence type="ECO:0000256" key="20">
    <source>
        <dbReference type="ARBA" id="ARBA00022843"/>
    </source>
</evidence>
<evidence type="ECO:0000256" key="21">
    <source>
        <dbReference type="ARBA" id="ARBA00022860"/>
    </source>
</evidence>
<gene>
    <name evidence="38 40" type="primary">ADCY3</name>
</gene>
<comment type="subcellular location">
    <subcellularLocation>
        <location evidence="6">Cell membrane</location>
        <topology evidence="6">Multi-pass membrane protein</topology>
    </subcellularLocation>
    <subcellularLocation>
        <location evidence="3">Cell projection</location>
        <location evidence="3">Cilium</location>
    </subcellularLocation>
    <subcellularLocation>
        <location evidence="4">Cytoplasm</location>
    </subcellularLocation>
    <subcellularLocation>
        <location evidence="5">Golgi apparatus</location>
    </subcellularLocation>
</comment>
<organism evidence="38 39">
    <name type="scientific">Macaca mulatta</name>
    <name type="common">Rhesus macaque</name>
    <dbReference type="NCBI Taxonomy" id="9544"/>
    <lineage>
        <taxon>Eukaryota</taxon>
        <taxon>Metazoa</taxon>
        <taxon>Chordata</taxon>
        <taxon>Craniata</taxon>
        <taxon>Vertebrata</taxon>
        <taxon>Euteleostomi</taxon>
        <taxon>Mammalia</taxon>
        <taxon>Eutheria</taxon>
        <taxon>Euarchontoglires</taxon>
        <taxon>Primates</taxon>
        <taxon>Haplorrhini</taxon>
        <taxon>Catarrhini</taxon>
        <taxon>Cercopithecidae</taxon>
        <taxon>Cercopithecinae</taxon>
        <taxon>Macaca</taxon>
    </lineage>
</organism>
<sequence length="1097" mass="122520">MPRNQGFSEPEYSAEYSAEYSVSLPSDPDRGVGRTHEISVRNSGSCLCLPRFMRLTFVPESLENLYQTYFKRQRHETLLVLVVFAALFDCYVVVMCAVVFSSDKLAPLAVAGIGLLLDIILFVLCKKGLLPDRATRRVVPYLLWLLITAQIFSYLGLNFARAHAASDTVGWQVFFVFSFFITLPLSLSPIVIISVVSCVVHTLVLGVTVAQQQQEELKGMQLLREILANVFLYLCAIAVGIMSYYMADRKHRKAFLEARQSLEVKMNLEEQSQQQENLMLSILPKHVADEMLKDMKKDESQKDQQQFNTMYMYRHENVSILFADIVGFTQLSSACSAQELVKLLNELFARFDKLAAKYHQLRIKILGDCYYCICGLPDYREDHAVCSILMGLAMVEAISYVREKTKTGVDMRVGVHTGTVLGGVLGQKRWQYDVWSTDVTVANKMEAGGIPGRVHISQSTMDCLKGEFDVEPGDGGSRCDYLEEKGIETYLIIASKPEVKKTAIQNGLNGSALPNGAPASSKSSSPALIETKEPNGSAHSSGSTSEKPEEQDAQADNPSFPNPRRRLRLQDLADRVVDASEDEHELNQLLNEALLERESAQVVKKRNTFLLSMRFMDPEMETRYSVEKEKQSGAAFSCSCVVLLCTALVEILIDPWLMTNYVTFVVGEILLLILTICSLAAIFPRAFPKKLVAFSTWIDRTRWARNTWAMLAIFILVMANVVDMLSCLQYYTGPSNATAGMETKGGCLENPKYYNYVAVLSLIATIMLVQVSHMVKLTLMLLVAGAVAAINLYAWRPVFDEYDHRRFREHDSLPMVTLEKMQGFTPGLNGTDSPSSRDRNTTGPSPVISPSRRAHASPCLDEVRGELYSQTYDEIGVMFASLPNFADFYTEESINNGGIECLRFLNEIISDFDSLLDNPKFRVITKIKTIGSTYMAASGVTPDVNTNGFASSNKEDKSERERWQHLADLADFALAMKDTLTNINNQSFNNFMLRIGMNKGGVLAGVIGARKPHYDIWGNTVNVASRMESTGVMGNIQVVEETQVILREYGFRFVRRGPIFVKGKGELLTFFLKGRDKPATFPNGPSVTLPHQVVDNS</sequence>
<keyword evidence="29" id="KW-0966">Cell projection</keyword>
<evidence type="ECO:0000256" key="4">
    <source>
        <dbReference type="ARBA" id="ARBA00004496"/>
    </source>
</evidence>
<keyword evidence="16" id="KW-0677">Repeat</keyword>
<evidence type="ECO:0000256" key="22">
    <source>
        <dbReference type="ARBA" id="ARBA00022989"/>
    </source>
</evidence>
<comment type="catalytic activity">
    <reaction evidence="1 31">
        <text>ATP = 3',5'-cyclic AMP + diphosphate</text>
        <dbReference type="Rhea" id="RHEA:15389"/>
        <dbReference type="ChEBI" id="CHEBI:30616"/>
        <dbReference type="ChEBI" id="CHEBI:33019"/>
        <dbReference type="ChEBI" id="CHEBI:58165"/>
        <dbReference type="EC" id="4.6.1.1"/>
    </reaction>
</comment>
<dbReference type="FunFam" id="3.30.70.1230:FF:000009">
    <property type="entry name" value="Adenylate cyclase"/>
    <property type="match status" value="1"/>
</dbReference>
<dbReference type="PIRSF" id="PIRSF039050">
    <property type="entry name" value="Ade_cyc"/>
    <property type="match status" value="1"/>
</dbReference>
<dbReference type="PANTHER" id="PTHR45627">
    <property type="entry name" value="ADENYLATE CYCLASE TYPE 1"/>
    <property type="match status" value="1"/>
</dbReference>
<feature type="binding site" evidence="32">
    <location>
        <begin position="1022"/>
        <end position="1026"/>
    </location>
    <ligand>
        <name>ATP</name>
        <dbReference type="ChEBI" id="CHEBI:30616"/>
    </ligand>
</feature>
<dbReference type="VEuPathDB" id="HostDB:ENSMMUG00000009600"/>
<feature type="domain" description="Guanylate cyclase" evidence="37">
    <location>
        <begin position="876"/>
        <end position="1028"/>
    </location>
</feature>
<dbReference type="Gene3D" id="3.30.70.1230">
    <property type="entry name" value="Nucleotide cyclase"/>
    <property type="match status" value="2"/>
</dbReference>
<keyword evidence="21" id="KW-0112">Calmodulin-binding</keyword>
<keyword evidence="14 31" id="KW-0479">Metal-binding</keyword>
<feature type="compositionally biased region" description="Low complexity" evidence="35">
    <location>
        <begin position="517"/>
        <end position="527"/>
    </location>
</feature>
<keyword evidence="27 33" id="KW-0464">Manganese</keyword>
<dbReference type="GO" id="GO:0007608">
    <property type="term" value="P:sensory perception of smell"/>
    <property type="evidence" value="ECO:0007669"/>
    <property type="project" value="UniProtKB-KW"/>
</dbReference>
<evidence type="ECO:0000256" key="32">
    <source>
        <dbReference type="PIRSR" id="PIRSR039050-50"/>
    </source>
</evidence>
<evidence type="ECO:0000256" key="9">
    <source>
        <dbReference type="ARBA" id="ARBA00022490"/>
    </source>
</evidence>
<dbReference type="PROSITE" id="PS50125">
    <property type="entry name" value="GUANYLATE_CYCLASE_2"/>
    <property type="match status" value="2"/>
</dbReference>
<dbReference type="Proteomes" id="UP000006718">
    <property type="component" value="Chromosome 13"/>
</dbReference>
<feature type="transmembrane region" description="Helical" evidence="36">
    <location>
        <begin position="78"/>
        <end position="100"/>
    </location>
</feature>
<keyword evidence="17 31" id="KW-0547">Nucleotide-binding</keyword>
<reference evidence="39" key="1">
    <citation type="journal article" date="2007" name="Science">
        <title>Evolutionary and biomedical insights from the rhesus macaque genome.</title>
        <authorList>
            <person name="Gibbs R.A."/>
            <person name="Rogers J."/>
            <person name="Katze M.G."/>
            <person name="Bumgarner R."/>
            <person name="Weinstock G.M."/>
            <person name="Mardis E.R."/>
            <person name="Remington K.A."/>
            <person name="Strausberg R.L."/>
            <person name="Venter J.C."/>
            <person name="Wilson R.K."/>
            <person name="Batzer M.A."/>
            <person name="Bustamante C.D."/>
            <person name="Eichler E.E."/>
            <person name="Hahn M.W."/>
            <person name="Hardison R.C."/>
            <person name="Makova K.D."/>
            <person name="Miller W."/>
            <person name="Milosavljevic A."/>
            <person name="Palermo R.E."/>
            <person name="Siepel A."/>
            <person name="Sikela J.M."/>
            <person name="Attaway T."/>
            <person name="Bell S."/>
            <person name="Bernard K.E."/>
            <person name="Buhay C.J."/>
            <person name="Chandrabose M.N."/>
            <person name="Dao M."/>
            <person name="Davis C."/>
            <person name="Delehaunty K.D."/>
            <person name="Ding Y."/>
            <person name="Dinh H.H."/>
            <person name="Dugan-Rocha S."/>
            <person name="Fulton L.A."/>
            <person name="Gabisi R.A."/>
            <person name="Garner T.T."/>
            <person name="Godfrey J."/>
            <person name="Hawes A.C."/>
            <person name="Hernandez J."/>
            <person name="Hines S."/>
            <person name="Holder M."/>
            <person name="Hume J."/>
            <person name="Jhangiani S.N."/>
            <person name="Joshi V."/>
            <person name="Khan Z.M."/>
            <person name="Kirkness E.F."/>
            <person name="Cree A."/>
            <person name="Fowler R.G."/>
            <person name="Lee S."/>
            <person name="Lewis L.R."/>
            <person name="Li Z."/>
            <person name="Liu Y.-S."/>
            <person name="Moore S.M."/>
            <person name="Muzny D."/>
            <person name="Nazareth L.V."/>
            <person name="Ngo D.N."/>
            <person name="Okwuonu G.O."/>
            <person name="Pai G."/>
            <person name="Parker D."/>
            <person name="Paul H.A."/>
            <person name="Pfannkoch C."/>
            <person name="Pohl C.S."/>
            <person name="Rogers Y.-H.C."/>
            <person name="Ruiz S.J."/>
            <person name="Sabo A."/>
            <person name="Santibanez J."/>
            <person name="Schneider B.W."/>
            <person name="Smith S.M."/>
            <person name="Sodergren E."/>
            <person name="Svatek A.F."/>
            <person name="Utterback T.R."/>
            <person name="Vattathil S."/>
            <person name="Warren W."/>
            <person name="White C.S."/>
            <person name="Chinwalla A.T."/>
            <person name="Feng Y."/>
            <person name="Halpern A.L."/>
            <person name="Hillier L.W."/>
            <person name="Huang X."/>
            <person name="Minx P."/>
            <person name="Nelson J.O."/>
            <person name="Pepin K.H."/>
            <person name="Qin X."/>
            <person name="Sutton G.G."/>
            <person name="Venter E."/>
            <person name="Walenz B.P."/>
            <person name="Wallis J.W."/>
            <person name="Worley K.C."/>
            <person name="Yang S.-P."/>
            <person name="Jones S.M."/>
            <person name="Marra M.A."/>
            <person name="Rocchi M."/>
            <person name="Schein J.E."/>
            <person name="Baertsch R."/>
            <person name="Clarke L."/>
            <person name="Csuros M."/>
            <person name="Glasscock J."/>
            <person name="Harris R.A."/>
            <person name="Havlak P."/>
            <person name="Jackson A.R."/>
            <person name="Jiang H."/>
            <person name="Liu Y."/>
            <person name="Messina D.N."/>
            <person name="Shen Y."/>
            <person name="Song H.X.-Z."/>
            <person name="Wylie T."/>
            <person name="Zhang L."/>
            <person name="Birney E."/>
            <person name="Han K."/>
            <person name="Konkel M.K."/>
            <person name="Lee J."/>
            <person name="Smit A.F.A."/>
            <person name="Ullmer B."/>
            <person name="Wang H."/>
            <person name="Xing J."/>
            <person name="Burhans R."/>
            <person name="Cheng Z."/>
            <person name="Karro J.E."/>
            <person name="Ma J."/>
            <person name="Raney B."/>
            <person name="She X."/>
            <person name="Cox M.J."/>
            <person name="Demuth J.P."/>
            <person name="Dumas L.J."/>
            <person name="Han S.-G."/>
            <person name="Hopkins J."/>
            <person name="Karimpour-Fard A."/>
            <person name="Kim Y.H."/>
            <person name="Pollack J.R."/>
            <person name="Vinar T."/>
            <person name="Addo-Quaye C."/>
            <person name="Degenhardt J."/>
            <person name="Denby A."/>
            <person name="Hubisz M.J."/>
            <person name="Indap A."/>
            <person name="Kosiol C."/>
            <person name="Lahn B.T."/>
            <person name="Lawson H.A."/>
            <person name="Marklein A."/>
            <person name="Nielsen R."/>
            <person name="Vallender E.J."/>
            <person name="Clark A.G."/>
            <person name="Ferguson B."/>
            <person name="Hernandez R.D."/>
            <person name="Hirani K."/>
            <person name="Kehrer-Sawatzki H."/>
            <person name="Kolb J."/>
            <person name="Patil S."/>
            <person name="Pu L.-L."/>
            <person name="Ren Y."/>
            <person name="Smith D.G."/>
            <person name="Wheeler D.A."/>
            <person name="Schenck I."/>
            <person name="Ball E.V."/>
            <person name="Chen R."/>
            <person name="Cooper D.N."/>
            <person name="Giardine B."/>
            <person name="Hsu F."/>
            <person name="Kent W.J."/>
            <person name="Lesk A."/>
            <person name="Nelson D.L."/>
            <person name="O'brien W.E."/>
            <person name="Pruefer K."/>
            <person name="Stenson P.D."/>
            <person name="Wallace J.C."/>
            <person name="Ke H."/>
            <person name="Liu X.-M."/>
            <person name="Wang P."/>
            <person name="Xiang A.P."/>
            <person name="Yang F."/>
            <person name="Barber G.P."/>
            <person name="Haussler D."/>
            <person name="Karolchik D."/>
            <person name="Kern A.D."/>
            <person name="Kuhn R.M."/>
            <person name="Smith K.E."/>
            <person name="Zwieg A.S."/>
        </authorList>
    </citation>
    <scope>NUCLEOTIDE SEQUENCE [LARGE SCALE GENOMIC DNA]</scope>
    <source>
        <strain evidence="39">17573</strain>
    </source>
</reference>
<dbReference type="GO" id="GO:0005886">
    <property type="term" value="C:plasma membrane"/>
    <property type="evidence" value="ECO:0007669"/>
    <property type="project" value="UniProtKB-SubCell"/>
</dbReference>
<evidence type="ECO:0000256" key="29">
    <source>
        <dbReference type="ARBA" id="ARBA00023273"/>
    </source>
</evidence>
<accession>F7AC65</accession>
<keyword evidence="12" id="KW-0716">Sensory transduction</keyword>
<evidence type="ECO:0000259" key="37">
    <source>
        <dbReference type="PROSITE" id="PS50125"/>
    </source>
</evidence>
<evidence type="ECO:0000256" key="12">
    <source>
        <dbReference type="ARBA" id="ARBA00022606"/>
    </source>
</evidence>
<comment type="cofactor">
    <cofactor evidence="2">
        <name>Mn(2+)</name>
        <dbReference type="ChEBI" id="CHEBI:29035"/>
    </cofactor>
</comment>
<feature type="transmembrane region" description="Helical" evidence="36">
    <location>
        <begin position="138"/>
        <end position="157"/>
    </location>
</feature>
<dbReference type="Bgee" id="ENSMMUG00000009600">
    <property type="expression patterns" value="Expressed in adipose tissue and 20 other cell types or tissues"/>
</dbReference>
<feature type="binding site" evidence="32">
    <location>
        <position position="412"/>
    </location>
    <ligand>
        <name>ATP</name>
        <dbReference type="ChEBI" id="CHEBI:30616"/>
    </ligand>
</feature>
<protein>
    <recommendedName>
        <fullName evidence="30 31">Adenylate cyclase type 3</fullName>
        <ecNumber evidence="7 31">4.6.1.1</ecNumber>
    </recommendedName>
</protein>
<keyword evidence="23 31" id="KW-0115">cAMP biosynthesis</keyword>
<reference evidence="38" key="4">
    <citation type="submission" date="2025-09" db="UniProtKB">
        <authorList>
            <consortium name="Ensembl"/>
        </authorList>
    </citation>
    <scope>IDENTIFICATION</scope>
    <source>
        <strain evidence="38">17573</strain>
    </source>
</reference>
<evidence type="ECO:0000256" key="27">
    <source>
        <dbReference type="ARBA" id="ARBA00023211"/>
    </source>
</evidence>
<dbReference type="PROSITE" id="PS00452">
    <property type="entry name" value="GUANYLATE_CYCLASE_1"/>
    <property type="match status" value="2"/>
</dbReference>
<evidence type="ECO:0000256" key="25">
    <source>
        <dbReference type="ARBA" id="ARBA00023136"/>
    </source>
</evidence>
<dbReference type="InterPro" id="IPR018297">
    <property type="entry name" value="A/G_cyclase_CS"/>
</dbReference>
<evidence type="ECO:0000256" key="19">
    <source>
        <dbReference type="ARBA" id="ARBA00022842"/>
    </source>
</evidence>
<feature type="transmembrane region" description="Helical" evidence="36">
    <location>
        <begin position="777"/>
        <end position="795"/>
    </location>
</feature>
<dbReference type="SMART" id="SM00044">
    <property type="entry name" value="CYCc"/>
    <property type="match status" value="2"/>
</dbReference>
<evidence type="ECO:0000256" key="31">
    <source>
        <dbReference type="PIRNR" id="PIRNR039050"/>
    </source>
</evidence>
<dbReference type="FunFam" id="3.30.70.1230:FF:000006">
    <property type="entry name" value="Adenylate cyclase"/>
    <property type="match status" value="1"/>
</dbReference>
<dbReference type="EC" id="4.6.1.1" evidence="7 31"/>
<dbReference type="Ensembl" id="ENSMMUT00000013396.4">
    <property type="protein sequence ID" value="ENSMMUP00000012551.4"/>
    <property type="gene ID" value="ENSMMUG00000009600.4"/>
</dbReference>
<keyword evidence="13 36" id="KW-0812">Transmembrane</keyword>
<feature type="transmembrane region" description="Helical" evidence="36">
    <location>
        <begin position="230"/>
        <end position="247"/>
    </location>
</feature>
<feature type="binding site" evidence="33">
    <location>
        <position position="325"/>
    </location>
    <ligand>
        <name>Mg(2+)</name>
        <dbReference type="ChEBI" id="CHEBI:18420"/>
        <label>2</label>
        <note>catalytic</note>
    </ligand>
</feature>
<dbReference type="GO" id="GO:0006171">
    <property type="term" value="P:cAMP biosynthetic process"/>
    <property type="evidence" value="ECO:0007669"/>
    <property type="project" value="UniProtKB-KW"/>
</dbReference>
<dbReference type="Pfam" id="PF16214">
    <property type="entry name" value="AC_N"/>
    <property type="match status" value="1"/>
</dbReference>
<dbReference type="GO" id="GO:0005524">
    <property type="term" value="F:ATP binding"/>
    <property type="evidence" value="ECO:0007669"/>
    <property type="project" value="UniProtKB-UniRule"/>
</dbReference>
<feature type="binding site" evidence="33">
    <location>
        <position position="324"/>
    </location>
    <ligand>
        <name>Mg(2+)</name>
        <dbReference type="ChEBI" id="CHEBI:18420"/>
        <label>2</label>
        <note>catalytic</note>
    </ligand>
</feature>
<evidence type="ECO:0000256" key="18">
    <source>
        <dbReference type="ARBA" id="ARBA00022840"/>
    </source>
</evidence>
<feature type="binding site" evidence="33">
    <location>
        <position position="368"/>
    </location>
    <ligand>
        <name>Mg(2+)</name>
        <dbReference type="ChEBI" id="CHEBI:18420"/>
        <label>2</label>
        <note>catalytic</note>
    </ligand>
</feature>
<keyword evidence="22 36" id="KW-1133">Transmembrane helix</keyword>
<keyword evidence="39" id="KW-1185">Reference proteome</keyword>
<evidence type="ECO:0000256" key="10">
    <source>
        <dbReference type="ARBA" id="ARBA00022499"/>
    </source>
</evidence>
<keyword evidence="10" id="KW-1017">Isopeptide bond</keyword>
<evidence type="ECO:0000313" key="40">
    <source>
        <dbReference type="VGNC" id="VGNC:69511"/>
    </source>
</evidence>
<dbReference type="VGNC" id="VGNC:69511">
    <property type="gene designation" value="ADCY3"/>
</dbReference>
<evidence type="ECO:0000256" key="26">
    <source>
        <dbReference type="ARBA" id="ARBA00023180"/>
    </source>
</evidence>
<feature type="binding site" evidence="32">
    <location>
        <position position="1062"/>
    </location>
    <ligand>
        <name>ATP</name>
        <dbReference type="ChEBI" id="CHEBI:30616"/>
    </ligand>
</feature>
<feature type="region of interest" description="Disordered" evidence="35">
    <location>
        <begin position="510"/>
        <end position="566"/>
    </location>
</feature>
<dbReference type="CDD" id="cd07302">
    <property type="entry name" value="CHD"/>
    <property type="match status" value="2"/>
</dbReference>
<dbReference type="GO" id="GO:0035556">
    <property type="term" value="P:intracellular signal transduction"/>
    <property type="evidence" value="ECO:0007669"/>
    <property type="project" value="InterPro"/>
</dbReference>
<feature type="transmembrane region" description="Helical" evidence="36">
    <location>
        <begin position="169"/>
        <end position="185"/>
    </location>
</feature>
<evidence type="ECO:0000313" key="38">
    <source>
        <dbReference type="Ensembl" id="ENSMMUP00000012551.4"/>
    </source>
</evidence>
<keyword evidence="26" id="KW-0325">Glycoprotein</keyword>
<evidence type="ECO:0000256" key="35">
    <source>
        <dbReference type="SAM" id="MobiDB-lite"/>
    </source>
</evidence>
<dbReference type="InterPro" id="IPR032628">
    <property type="entry name" value="AC_N"/>
</dbReference>
<dbReference type="GO" id="GO:0005516">
    <property type="term" value="F:calmodulin binding"/>
    <property type="evidence" value="ECO:0007669"/>
    <property type="project" value="UniProtKB-KW"/>
</dbReference>
<keyword evidence="24" id="KW-0333">Golgi apparatus</keyword>
<feature type="binding site" evidence="32">
    <location>
        <begin position="366"/>
        <end position="368"/>
    </location>
    <ligand>
        <name>ATP</name>
        <dbReference type="ChEBI" id="CHEBI:30616"/>
    </ligand>
</feature>
<evidence type="ECO:0000256" key="23">
    <source>
        <dbReference type="ARBA" id="ARBA00022998"/>
    </source>
</evidence>
<evidence type="ECO:0000256" key="3">
    <source>
        <dbReference type="ARBA" id="ARBA00004138"/>
    </source>
</evidence>
<keyword evidence="25 31" id="KW-0472">Membrane</keyword>
<dbReference type="GO" id="GO:0004016">
    <property type="term" value="F:adenylate cyclase activity"/>
    <property type="evidence" value="ECO:0007669"/>
    <property type="project" value="UniProtKB-EC"/>
</dbReference>
<evidence type="ECO:0000256" key="30">
    <source>
        <dbReference type="ARBA" id="ARBA00070497"/>
    </source>
</evidence>
<dbReference type="GO" id="GO:0046872">
    <property type="term" value="F:metal ion binding"/>
    <property type="evidence" value="ECO:0007669"/>
    <property type="project" value="UniProtKB-KW"/>
</dbReference>
<keyword evidence="15" id="KW-0552">Olfaction</keyword>
<evidence type="ECO:0000256" key="36">
    <source>
        <dbReference type="SAM" id="Phobius"/>
    </source>
</evidence>
<feature type="transmembrane region" description="Helical" evidence="36">
    <location>
        <begin position="753"/>
        <end position="770"/>
    </location>
</feature>
<evidence type="ECO:0000256" key="6">
    <source>
        <dbReference type="ARBA" id="ARBA00004651"/>
    </source>
</evidence>
<dbReference type="GO" id="GO:0005794">
    <property type="term" value="C:Golgi apparatus"/>
    <property type="evidence" value="ECO:0007669"/>
    <property type="project" value="UniProtKB-SubCell"/>
</dbReference>
<dbReference type="GeneTree" id="ENSGT00940000156549"/>
<feature type="binding site" evidence="33">
    <location>
        <position position="368"/>
    </location>
    <ligand>
        <name>Mg(2+)</name>
        <dbReference type="ChEBI" id="CHEBI:18420"/>
        <label>1</label>
        <note>catalytic</note>
    </ligand>
</feature>
<keyword evidence="8" id="KW-1003">Cell membrane</keyword>
<evidence type="ECO:0000256" key="8">
    <source>
        <dbReference type="ARBA" id="ARBA00022475"/>
    </source>
</evidence>
<evidence type="ECO:0000256" key="33">
    <source>
        <dbReference type="PIRSR" id="PIRSR039050-51"/>
    </source>
</evidence>
<feature type="binding site" evidence="32">
    <location>
        <begin position="1015"/>
        <end position="1017"/>
    </location>
    <ligand>
        <name>ATP</name>
        <dbReference type="ChEBI" id="CHEBI:30616"/>
    </ligand>
</feature>
<evidence type="ECO:0000256" key="34">
    <source>
        <dbReference type="RuleBase" id="RU000405"/>
    </source>
</evidence>
<dbReference type="SUPFAM" id="SSF55073">
    <property type="entry name" value="Nucleotide cyclase"/>
    <property type="match status" value="2"/>
</dbReference>
<feature type="domain" description="Guanylate cyclase" evidence="37">
    <location>
        <begin position="319"/>
        <end position="446"/>
    </location>
</feature>
<dbReference type="InterPro" id="IPR030672">
    <property type="entry name" value="Adcy"/>
</dbReference>
<feature type="transmembrane region" description="Helical" evidence="36">
    <location>
        <begin position="190"/>
        <end position="210"/>
    </location>
</feature>
<dbReference type="HOGENOM" id="CLU_001072_2_4_1"/>
<feature type="transmembrane region" description="Helical" evidence="36">
    <location>
        <begin position="106"/>
        <end position="126"/>
    </location>
</feature>
<reference evidence="38" key="2">
    <citation type="submission" date="2019-01" db="EMBL/GenBank/DDBJ databases">
        <authorList>
            <person name="Graves T."/>
            <person name="Eichler E.E."/>
            <person name="Wilson R.K."/>
        </authorList>
    </citation>
    <scope>NUCLEOTIDE SEQUENCE [LARGE SCALE GENOMIC DNA]</scope>
    <source>
        <strain evidence="38">17573</strain>
    </source>
</reference>
<keyword evidence="11" id="KW-0597">Phosphoprotein</keyword>
<dbReference type="AlphaFoldDB" id="F7AC65"/>
<evidence type="ECO:0000256" key="16">
    <source>
        <dbReference type="ARBA" id="ARBA00022737"/>
    </source>
</evidence>
<feature type="transmembrane region" description="Helical" evidence="36">
    <location>
        <begin position="708"/>
        <end position="733"/>
    </location>
</feature>
<proteinExistence type="inferred from homology"/>
<evidence type="ECO:0000256" key="5">
    <source>
        <dbReference type="ARBA" id="ARBA00004555"/>
    </source>
</evidence>
<evidence type="ECO:0000256" key="7">
    <source>
        <dbReference type="ARBA" id="ARBA00012201"/>
    </source>
</evidence>
<keyword evidence="28 31" id="KW-0456">Lyase</keyword>
<evidence type="ECO:0000256" key="1">
    <source>
        <dbReference type="ARBA" id="ARBA00001593"/>
    </source>
</evidence>